<proteinExistence type="predicted"/>
<evidence type="ECO:0008006" key="4">
    <source>
        <dbReference type="Google" id="ProtNLM"/>
    </source>
</evidence>
<keyword evidence="1" id="KW-0472">Membrane</keyword>
<keyword evidence="1" id="KW-0812">Transmembrane</keyword>
<dbReference type="EMBL" id="CP024965">
    <property type="protein sequence ID" value="ATZ18566.1"/>
    <property type="molecule type" value="Genomic_DNA"/>
</dbReference>
<evidence type="ECO:0000313" key="2">
    <source>
        <dbReference type="EMBL" id="ATZ18566.1"/>
    </source>
</evidence>
<keyword evidence="3" id="KW-1185">Reference proteome</keyword>
<protein>
    <recommendedName>
        <fullName evidence="4">Lipoprotein</fullName>
    </recommendedName>
</protein>
<organism evidence="2 3">
    <name type="scientific">Williamsoniiplasma somnilux</name>
    <dbReference type="NCBI Taxonomy" id="215578"/>
    <lineage>
        <taxon>Bacteria</taxon>
        <taxon>Bacillati</taxon>
        <taxon>Mycoplasmatota</taxon>
        <taxon>Mollicutes</taxon>
        <taxon>Entomoplasmatales</taxon>
        <taxon>Williamsoniiplasma</taxon>
    </lineage>
</organism>
<keyword evidence="1" id="KW-1133">Transmembrane helix</keyword>
<dbReference type="RefSeq" id="WP_024863748.1">
    <property type="nucleotide sequence ID" value="NZ_CP024965.1"/>
</dbReference>
<dbReference type="Proteomes" id="UP000232230">
    <property type="component" value="Chromosome"/>
</dbReference>
<dbReference type="AlphaFoldDB" id="A0A2K8NYD5"/>
<evidence type="ECO:0000313" key="3">
    <source>
        <dbReference type="Proteomes" id="UP000232230"/>
    </source>
</evidence>
<dbReference type="KEGG" id="esx:ESOMN_v1c01810"/>
<gene>
    <name evidence="2" type="ORF">ESOMN_v1c01810</name>
</gene>
<evidence type="ECO:0000256" key="1">
    <source>
        <dbReference type="SAM" id="Phobius"/>
    </source>
</evidence>
<reference evidence="2 3" key="1">
    <citation type="submission" date="2017-11" db="EMBL/GenBank/DDBJ databases">
        <title>Genome sequence of Entomoplasma somnilux PYAN-1 (ATCC 49194).</title>
        <authorList>
            <person name="Lo W.-S."/>
            <person name="Gasparich G.E."/>
            <person name="Kuo C.-H."/>
        </authorList>
    </citation>
    <scope>NUCLEOTIDE SEQUENCE [LARGE SCALE GENOMIC DNA]</scope>
    <source>
        <strain evidence="2 3">PYAN-1</strain>
    </source>
</reference>
<name>A0A2K8NYD5_9MOLU</name>
<accession>A0A2K8NYD5</accession>
<dbReference type="PROSITE" id="PS51257">
    <property type="entry name" value="PROKAR_LIPOPROTEIN"/>
    <property type="match status" value="1"/>
</dbReference>
<sequence>MKIKTFFNSFSIFLISISVFGASCFAIYKFGFSKEKNVNIDTKIPEIKQPIIEINEEQQIVKQEIFDLKLFQEIFAKKTKTFALNYEIFTNSLISPTKIKIHYWNNTYFGDWFYSIIKI</sequence>
<feature type="transmembrane region" description="Helical" evidence="1">
    <location>
        <begin position="6"/>
        <end position="28"/>
    </location>
</feature>